<dbReference type="EMBL" id="JAPUUL010000373">
    <property type="protein sequence ID" value="KAJ8131024.1"/>
    <property type="molecule type" value="Genomic_DNA"/>
</dbReference>
<gene>
    <name evidence="1" type="ORF">O1611_g2603</name>
</gene>
<reference evidence="1" key="1">
    <citation type="submission" date="2022-12" db="EMBL/GenBank/DDBJ databases">
        <title>Genome Sequence of Lasiodiplodia mahajangana.</title>
        <authorList>
            <person name="Buettner E."/>
        </authorList>
    </citation>
    <scope>NUCLEOTIDE SEQUENCE</scope>
    <source>
        <strain evidence="1">VT137</strain>
    </source>
</reference>
<evidence type="ECO:0000313" key="1">
    <source>
        <dbReference type="EMBL" id="KAJ8131024.1"/>
    </source>
</evidence>
<keyword evidence="2" id="KW-1185">Reference proteome</keyword>
<sequence>MFSEYASRFLSQSQSRLSNFGAPPDSNDPSSRQPSDAPARFSRQPARFSYQSRLGNPYQPSQSRFGGFASRYHTAPDAPLFHSALNEFRDDEDDDDVREAADFRALQHSRRVFVSSRMEDSSASENDASRASLDQSGERDNRLYEDRDRPMGIKSSWNGESSFKGRQAKRKGKEEQPTVDTQKSTRQNSGSDDGKMVDVGLESTIIDNSVPEDLLLETPTDSSPPAFQQFKSTRSTSKGVAGRAHSNLERDHRLMRQAIAEEDEDEDENEATEQSRDIPAPPQLRMYGEIFVHDQFFAWLYLIAFASLIATFILVWLHTSTPNKKIGDTIYTTLKSSSYLLAVDTLVSVVVALVWMAALKSFMQPLVLLILFGVPIVLFSFSLYPMISSFQGPDHGSRLQDVVMRYAAIVPGVLSIVWIWLLVKGRHEVSRAVEMLDFSSRILAANPALVLLGFGALAFVVGWTWVWLWMFTRIFLGGYFSTKLSAFVIGTATWWLAVFFFLMYVWTLSVLSGVVRATTGGTVSNWYFHRNLQTLTSSNDIVKGALGHSTTTVFAVTYAAIHSMPLMESAAQLSRVQFLATGPTTTLTPSAFSRRNQTASLIPYRMAKLLLHAARFVMSTALGFAAWVMTARQLRVQVPDNTSIRGSAYAYVVGIVASMIGWGVLGAMEGILSGILDGVLICYASERRLERATYCIEAAKLFEDRRYERDMYIRKRLALEMIEARRLKKPQTSGTDTANEETTLDTNQHNRLADTCVIDYDGDDDDNDDSLGEWDESAVEDYYATDDEAAFENQTEDGEWLCIDHNKTVPGRTHVASADGKRGKKPEGKPTERENPLGGQFTKDFTSAMNDVMEWLHKTEEAWQGNAQTNKPLESIPEPQKLSPTQNKPSHPDVPYLGRRRKYPYYDSGTIRHSTDLKAKIDQATVTPPEGVTVRRTKCDVLEPLLPK</sequence>
<comment type="caution">
    <text evidence="1">The sequence shown here is derived from an EMBL/GenBank/DDBJ whole genome shotgun (WGS) entry which is preliminary data.</text>
</comment>
<organism evidence="1 2">
    <name type="scientific">Lasiodiplodia mahajangana</name>
    <dbReference type="NCBI Taxonomy" id="1108764"/>
    <lineage>
        <taxon>Eukaryota</taxon>
        <taxon>Fungi</taxon>
        <taxon>Dikarya</taxon>
        <taxon>Ascomycota</taxon>
        <taxon>Pezizomycotina</taxon>
        <taxon>Dothideomycetes</taxon>
        <taxon>Dothideomycetes incertae sedis</taxon>
        <taxon>Botryosphaeriales</taxon>
        <taxon>Botryosphaeriaceae</taxon>
        <taxon>Lasiodiplodia</taxon>
    </lineage>
</organism>
<accession>A0ACC2JUG8</accession>
<proteinExistence type="predicted"/>
<protein>
    <submittedName>
        <fullName evidence="1">Uncharacterized protein</fullName>
    </submittedName>
</protein>
<dbReference type="Proteomes" id="UP001153332">
    <property type="component" value="Unassembled WGS sequence"/>
</dbReference>
<name>A0ACC2JUG8_9PEZI</name>
<evidence type="ECO:0000313" key="2">
    <source>
        <dbReference type="Proteomes" id="UP001153332"/>
    </source>
</evidence>